<dbReference type="Pfam" id="PF01927">
    <property type="entry name" value="Mut7-C"/>
    <property type="match status" value="1"/>
</dbReference>
<organism evidence="2 3">
    <name type="scientific">Acanthocheilonema viteae</name>
    <name type="common">Filarial nematode worm</name>
    <name type="synonym">Dipetalonema viteae</name>
    <dbReference type="NCBI Taxonomy" id="6277"/>
    <lineage>
        <taxon>Eukaryota</taxon>
        <taxon>Metazoa</taxon>
        <taxon>Ecdysozoa</taxon>
        <taxon>Nematoda</taxon>
        <taxon>Chromadorea</taxon>
        <taxon>Rhabditida</taxon>
        <taxon>Spirurina</taxon>
        <taxon>Spiruromorpha</taxon>
        <taxon>Filarioidea</taxon>
        <taxon>Onchocercidae</taxon>
        <taxon>Acanthocheilonema</taxon>
    </lineage>
</organism>
<dbReference type="InterPro" id="IPR002782">
    <property type="entry name" value="Mut7-C_RNAse_dom"/>
</dbReference>
<dbReference type="PANTHER" id="PTHR47765">
    <property type="entry name" value="3'-5' EXONUCLEASE DOMAIN-CONTAINING PROTEIN"/>
    <property type="match status" value="1"/>
</dbReference>
<protein>
    <recommendedName>
        <fullName evidence="1">3'-5' exonuclease domain-containing protein</fullName>
    </recommendedName>
</protein>
<sequence>MADDNDLRVKAGVLMRNSIINEQVVDGKIENDYQEKLNEELQLQPHHEIVQMWVKLLKDIWICEEKKITKQELCQSVLNEIFDKCQNPMKTALILHKLCPDYGAQKPSTLAGFVLRHLDQWLQKTKRNNELYEKLDRNTKIEALTVGTNKHTVHLELIISLFQLKSDDMADYVLQVVKDMVAVANYRDAISCATLFGLQSHFTLIELVIPCVLQDRFIAVDAFIKNERKMQEELVRYFDNLIGLDERIIDHHYEDFRRRKIMTIPMSKLQKKAIEKFVAKLLATYNLPHEVAPKLSRCRREGALRHMAFMYFVERSVTEEGYFDYVAQALQSDLMLQKYFINYLCSNGWFNDAVRWVVFYNIIDCAPRSLKSYLCSDMVLRAQADLTRITSERASVTNVELFPGHPIKIIATPEDLEKLYPVIKEADLIGIDTEWKPLFMCTSERVALFQISIQHCSYLVDVITLENVLSEEQWTRFFKALFSDSNAVKLGLVRSFKRSKGFACFFSLSTASRKDEKCDLHVETGEKPDFPLSSKAESLLDPVSDETVHFRLTDLCQKVLGEALDKTEQIGNWAMRPLRREQMKYAAMDAYCLLNLYDKLKIRAEREYNMDWTKHCKECDVTQTKSKMEKKAKKKEVKFDDREFEQMIERLNSGLNNSQIKRKPKDLKIIVDSMMLGLGKHLRRCGIDTILAETRSYLIECAERDPNRYIITCGRAIDELRRHRSLRGTQRILSVPTAQNMSIIQQIEFVLRQFNMHLSKDDIFSRCMKCNSNSFVIAPSPVLEAMYQANVVASNPFSKQTYDAAKYNEKMREIDAEMYSGYGCDLEVCENDCSWIVAHCHNGILNIENCLVAAIDCDTPTEVKIEKVPLQVLEKKGRSHGPFNLQLMNSSNGNALFTNALFTAPDRFKFSNVDSASSSNEKPCSISVTDMLNMNKIMLNFDDCSSNKETSNDINNDESGWDFWSRVYDDPELRSQITDRFYNAPTVSEMLTSEKLIRAQLIFLNVPRIEVAANNAEIIDRASIFPSLLTAFQIRSFDPLSKVNVEKILLYSILLSVIDVGQRVRFYRSEDALEVLRAFNGYRFRNRFLSVRYEDYVTCKSFELDKHPSKMELESKMDYPLDMNISPSINKNVWNATEFAQIELFKNDLMRLLANAGMNNPGIYIDDPRITQFTSRGSALVKAMLKQWPVGLFRMCAPQVRLTGRYLSLGHQNQNAVLSKVAAESYPRTYIERWEPLAPTVIHTKYHLVDYCCALLRHFGAQQIQVDLPWRILTTLLPSNADWPQDSVELMNLVAKLSPHTSVFGGTLFLVSDVCHRRALAQKLLHLPE</sequence>
<evidence type="ECO:0000313" key="3">
    <source>
        <dbReference type="Proteomes" id="UP000276991"/>
    </source>
</evidence>
<evidence type="ECO:0000313" key="2">
    <source>
        <dbReference type="EMBL" id="VBB26116.1"/>
    </source>
</evidence>
<dbReference type="STRING" id="6277.A0A498SC43"/>
<proteinExistence type="predicted"/>
<dbReference type="GO" id="GO:0006139">
    <property type="term" value="P:nucleobase-containing compound metabolic process"/>
    <property type="evidence" value="ECO:0007669"/>
    <property type="project" value="InterPro"/>
</dbReference>
<feature type="domain" description="3'-5' exonuclease" evidence="1">
    <location>
        <begin position="407"/>
        <end position="605"/>
    </location>
</feature>
<dbReference type="OrthoDB" id="18193at2759"/>
<dbReference type="InterPro" id="IPR012337">
    <property type="entry name" value="RNaseH-like_sf"/>
</dbReference>
<gene>
    <name evidence="2" type="ORF">NAV_LOCUS946</name>
</gene>
<dbReference type="GO" id="GO:0003676">
    <property type="term" value="F:nucleic acid binding"/>
    <property type="evidence" value="ECO:0007669"/>
    <property type="project" value="InterPro"/>
</dbReference>
<dbReference type="Gene3D" id="3.30.420.10">
    <property type="entry name" value="Ribonuclease H-like superfamily/Ribonuclease H"/>
    <property type="match status" value="1"/>
</dbReference>
<evidence type="ECO:0000259" key="1">
    <source>
        <dbReference type="SMART" id="SM00474"/>
    </source>
</evidence>
<dbReference type="GO" id="GO:0008408">
    <property type="term" value="F:3'-5' exonuclease activity"/>
    <property type="evidence" value="ECO:0007669"/>
    <property type="project" value="InterPro"/>
</dbReference>
<dbReference type="Pfam" id="PF01612">
    <property type="entry name" value="DNA_pol_A_exo1"/>
    <property type="match status" value="1"/>
</dbReference>
<reference evidence="2 3" key="1">
    <citation type="submission" date="2018-08" db="EMBL/GenBank/DDBJ databases">
        <authorList>
            <person name="Laetsch R D."/>
            <person name="Stevens L."/>
            <person name="Kumar S."/>
            <person name="Blaxter L. M."/>
        </authorList>
    </citation>
    <scope>NUCLEOTIDE SEQUENCE [LARGE SCALE GENOMIC DNA]</scope>
</reference>
<dbReference type="InterPro" id="IPR052408">
    <property type="entry name" value="Exonuclease_MUT-7-like"/>
</dbReference>
<dbReference type="SUPFAM" id="SSF53098">
    <property type="entry name" value="Ribonuclease H-like"/>
    <property type="match status" value="1"/>
</dbReference>
<dbReference type="Proteomes" id="UP000276991">
    <property type="component" value="Unassembled WGS sequence"/>
</dbReference>
<dbReference type="PANTHER" id="PTHR47765:SF2">
    <property type="entry name" value="EXONUCLEASE MUT-7 HOMOLOG"/>
    <property type="match status" value="1"/>
</dbReference>
<accession>A0A498SC43</accession>
<dbReference type="InterPro" id="IPR036397">
    <property type="entry name" value="RNaseH_sf"/>
</dbReference>
<dbReference type="EMBL" id="UPTC01000071">
    <property type="protein sequence ID" value="VBB26116.1"/>
    <property type="molecule type" value="Genomic_DNA"/>
</dbReference>
<keyword evidence="3" id="KW-1185">Reference proteome</keyword>
<dbReference type="InterPro" id="IPR002562">
    <property type="entry name" value="3'-5'_exonuclease_dom"/>
</dbReference>
<dbReference type="SMART" id="SM00474">
    <property type="entry name" value="35EXOc"/>
    <property type="match status" value="1"/>
</dbReference>
<name>A0A498SC43_ACAVI</name>